<keyword evidence="3 5" id="KW-1133">Transmembrane helix</keyword>
<reference evidence="6 7" key="1">
    <citation type="submission" date="2020-10" db="EMBL/GenBank/DDBJ databases">
        <title>Phylogeny of dyella-like bacteria.</title>
        <authorList>
            <person name="Fu J."/>
        </authorList>
    </citation>
    <scope>NUCLEOTIDE SEQUENCE [LARGE SCALE GENOMIC DNA]</scope>
    <source>
        <strain evidence="6 7">DKC-1</strain>
    </source>
</reference>
<dbReference type="Pfam" id="PF07681">
    <property type="entry name" value="DoxX"/>
    <property type="match status" value="1"/>
</dbReference>
<name>A0ABW8KB54_9GAMM</name>
<sequence length="289" mass="30051">MNAASDLGGARAESRAWLARCLAVGANAPAVRGMGLGRVLLALVMIALGLRGLAFGDFAGTWQRIPIAHLPAHDLFVYLAALLELATGIGILVPRTAKVSAGALSVFALLWMALLKFPAILYAPSMEATWLGAGEIAVILAGAWAVFASLAASGGRFLSGRAGIRNARLLLVLALPTIGLSHYVYADITAGFVPAWLPWRHGWAYLTGAGSLATALALLFAFWPRLAATVEAAMLGIITLLVWLPPLLAQGHDSDAWSAFLMSSAIAAGAAAVADSYRGIGWTTLGPQD</sequence>
<protein>
    <submittedName>
        <fullName evidence="6">DoxX family membrane protein</fullName>
    </submittedName>
</protein>
<keyword evidence="2 5" id="KW-0812">Transmembrane</keyword>
<feature type="transmembrane region" description="Helical" evidence="5">
    <location>
        <begin position="256"/>
        <end position="274"/>
    </location>
</feature>
<dbReference type="Proteomes" id="UP001620397">
    <property type="component" value="Unassembled WGS sequence"/>
</dbReference>
<evidence type="ECO:0000256" key="4">
    <source>
        <dbReference type="ARBA" id="ARBA00023136"/>
    </source>
</evidence>
<evidence type="ECO:0000256" key="2">
    <source>
        <dbReference type="ARBA" id="ARBA00022692"/>
    </source>
</evidence>
<organism evidence="6 7">
    <name type="scientific">Dyella agri</name>
    <dbReference type="NCBI Taxonomy" id="1926869"/>
    <lineage>
        <taxon>Bacteria</taxon>
        <taxon>Pseudomonadati</taxon>
        <taxon>Pseudomonadota</taxon>
        <taxon>Gammaproteobacteria</taxon>
        <taxon>Lysobacterales</taxon>
        <taxon>Rhodanobacteraceae</taxon>
        <taxon>Dyella</taxon>
    </lineage>
</organism>
<feature type="transmembrane region" description="Helical" evidence="5">
    <location>
        <begin position="136"/>
        <end position="158"/>
    </location>
</feature>
<proteinExistence type="predicted"/>
<feature type="transmembrane region" description="Helical" evidence="5">
    <location>
        <begin position="170"/>
        <end position="197"/>
    </location>
</feature>
<evidence type="ECO:0000256" key="5">
    <source>
        <dbReference type="SAM" id="Phobius"/>
    </source>
</evidence>
<feature type="transmembrane region" description="Helical" evidence="5">
    <location>
        <begin position="230"/>
        <end position="250"/>
    </location>
</feature>
<dbReference type="RefSeq" id="WP_404535296.1">
    <property type="nucleotide sequence ID" value="NZ_JADIKL010000001.1"/>
</dbReference>
<accession>A0ABW8KB54</accession>
<keyword evidence="7" id="KW-1185">Reference proteome</keyword>
<feature type="transmembrane region" description="Helical" evidence="5">
    <location>
        <begin position="75"/>
        <end position="94"/>
    </location>
</feature>
<evidence type="ECO:0000313" key="7">
    <source>
        <dbReference type="Proteomes" id="UP001620397"/>
    </source>
</evidence>
<feature type="transmembrane region" description="Helical" evidence="5">
    <location>
        <begin position="36"/>
        <end position="55"/>
    </location>
</feature>
<evidence type="ECO:0000256" key="3">
    <source>
        <dbReference type="ARBA" id="ARBA00022989"/>
    </source>
</evidence>
<evidence type="ECO:0000313" key="6">
    <source>
        <dbReference type="EMBL" id="MFK2929363.1"/>
    </source>
</evidence>
<evidence type="ECO:0000256" key="1">
    <source>
        <dbReference type="ARBA" id="ARBA00004141"/>
    </source>
</evidence>
<dbReference type="InterPro" id="IPR032808">
    <property type="entry name" value="DoxX"/>
</dbReference>
<gene>
    <name evidence="6" type="ORF">ISP14_01030</name>
</gene>
<keyword evidence="4 5" id="KW-0472">Membrane</keyword>
<dbReference type="EMBL" id="JADIKL010000001">
    <property type="protein sequence ID" value="MFK2929363.1"/>
    <property type="molecule type" value="Genomic_DNA"/>
</dbReference>
<feature type="transmembrane region" description="Helical" evidence="5">
    <location>
        <begin position="101"/>
        <end position="124"/>
    </location>
</feature>
<comment type="caution">
    <text evidence="6">The sequence shown here is derived from an EMBL/GenBank/DDBJ whole genome shotgun (WGS) entry which is preliminary data.</text>
</comment>
<comment type="subcellular location">
    <subcellularLocation>
        <location evidence="1">Membrane</location>
        <topology evidence="1">Multi-pass membrane protein</topology>
    </subcellularLocation>
</comment>
<feature type="transmembrane region" description="Helical" evidence="5">
    <location>
        <begin position="203"/>
        <end position="223"/>
    </location>
</feature>